<dbReference type="GeneID" id="20193235"/>
<evidence type="ECO:0000313" key="2">
    <source>
        <dbReference type="EMBL" id="ETM98359.1"/>
    </source>
</evidence>
<reference evidence="3" key="1">
    <citation type="submission" date="2011-12" db="EMBL/GenBank/DDBJ databases">
        <authorList>
            <consortium name="The Broad Institute Genome Sequencing Platform"/>
            <person name="Russ C."/>
            <person name="Tyler B."/>
            <person name="Panabieres F."/>
            <person name="Shan W."/>
            <person name="Tripathy S."/>
            <person name="Grunwald N."/>
            <person name="Machado M."/>
            <person name="Young S.K."/>
            <person name="Zeng Q."/>
            <person name="Gargeya S."/>
            <person name="Fitzgerald M."/>
            <person name="Haas B."/>
            <person name="Abouelleil A."/>
            <person name="Alvarado L."/>
            <person name="Arachchi H.M."/>
            <person name="Berlin A."/>
            <person name="Chapman S.B."/>
            <person name="Gearin G."/>
            <person name="Goldberg J."/>
            <person name="Griggs A."/>
            <person name="Gujja S."/>
            <person name="Hansen M."/>
            <person name="Heiman D."/>
            <person name="Howarth C."/>
            <person name="Larimer J."/>
            <person name="Lui A."/>
            <person name="MacDonald P.J.P."/>
            <person name="McCowen C."/>
            <person name="Montmayeur A."/>
            <person name="Murphy C."/>
            <person name="Neiman D."/>
            <person name="Pearson M."/>
            <person name="Priest M."/>
            <person name="Roberts A."/>
            <person name="Saif S."/>
            <person name="Shea T."/>
            <person name="Sisk P."/>
            <person name="Stolte C."/>
            <person name="Sykes S."/>
            <person name="Wortman J."/>
            <person name="Nusbaum C."/>
            <person name="Birren B."/>
        </authorList>
    </citation>
    <scope>NUCLEOTIDE SEQUENCE [LARGE SCALE GENOMIC DNA]</scope>
    <source>
        <strain evidence="3">INRA-310</strain>
    </source>
</reference>
<dbReference type="Proteomes" id="UP000018817">
    <property type="component" value="Unassembled WGS sequence"/>
</dbReference>
<sequence length="42" mass="4581">MHRIPRQAGRHVPQRGLHPVQGASALDAPAAHGSARLQELRH</sequence>
<dbReference type="RefSeq" id="XP_008916335.1">
    <property type="nucleotide sequence ID" value="XM_008918087.1"/>
</dbReference>
<dbReference type="VEuPathDB" id="FungiDB:PPTG_24636"/>
<protein>
    <submittedName>
        <fullName evidence="2">Dihydrolipoyl dehydrogenase 1, mitochondrial</fullName>
    </submittedName>
</protein>
<evidence type="ECO:0000313" key="3">
    <source>
        <dbReference type="Proteomes" id="UP000018817"/>
    </source>
</evidence>
<feature type="region of interest" description="Disordered" evidence="1">
    <location>
        <begin position="1"/>
        <end position="42"/>
    </location>
</feature>
<dbReference type="EMBL" id="KI669699">
    <property type="protein sequence ID" value="ETM98359.1"/>
    <property type="molecule type" value="Genomic_DNA"/>
</dbReference>
<evidence type="ECO:0000256" key="1">
    <source>
        <dbReference type="SAM" id="MobiDB-lite"/>
    </source>
</evidence>
<proteinExistence type="predicted"/>
<dbReference type="AlphaFoldDB" id="W2PEE5"/>
<name>W2PEE5_PHYN3</name>
<feature type="compositionally biased region" description="Basic residues" evidence="1">
    <location>
        <begin position="1"/>
        <end position="13"/>
    </location>
</feature>
<accession>W2PEE5</accession>
<reference evidence="2 3" key="2">
    <citation type="submission" date="2013-11" db="EMBL/GenBank/DDBJ databases">
        <title>The Genome Sequence of Phytophthora parasitica INRA-310.</title>
        <authorList>
            <consortium name="The Broad Institute Genomics Platform"/>
            <person name="Russ C."/>
            <person name="Tyler B."/>
            <person name="Panabieres F."/>
            <person name="Shan W."/>
            <person name="Tripathy S."/>
            <person name="Grunwald N."/>
            <person name="Machado M."/>
            <person name="Johnson C.S."/>
            <person name="Arredondo F."/>
            <person name="Hong C."/>
            <person name="Coffey M."/>
            <person name="Young S.K."/>
            <person name="Zeng Q."/>
            <person name="Gargeya S."/>
            <person name="Fitzgerald M."/>
            <person name="Abouelleil A."/>
            <person name="Alvarado L."/>
            <person name="Chapman S.B."/>
            <person name="Gainer-Dewar J."/>
            <person name="Goldberg J."/>
            <person name="Griggs A."/>
            <person name="Gujja S."/>
            <person name="Hansen M."/>
            <person name="Howarth C."/>
            <person name="Imamovic A."/>
            <person name="Ireland A."/>
            <person name="Larimer J."/>
            <person name="McCowan C."/>
            <person name="Murphy C."/>
            <person name="Pearson M."/>
            <person name="Poon T.W."/>
            <person name="Priest M."/>
            <person name="Roberts A."/>
            <person name="Saif S."/>
            <person name="Shea T."/>
            <person name="Sykes S."/>
            <person name="Wortman J."/>
            <person name="Nusbaum C."/>
            <person name="Birren B."/>
        </authorList>
    </citation>
    <scope>NUCLEOTIDE SEQUENCE [LARGE SCALE GENOMIC DNA]</scope>
    <source>
        <strain evidence="2 3">INRA-310</strain>
    </source>
</reference>
<gene>
    <name evidence="2" type="ORF">PPTG_24636</name>
</gene>
<organism evidence="2 3">
    <name type="scientific">Phytophthora nicotianae (strain INRA-310)</name>
    <name type="common">Phytophthora parasitica</name>
    <dbReference type="NCBI Taxonomy" id="761204"/>
    <lineage>
        <taxon>Eukaryota</taxon>
        <taxon>Sar</taxon>
        <taxon>Stramenopiles</taxon>
        <taxon>Oomycota</taxon>
        <taxon>Peronosporomycetes</taxon>
        <taxon>Peronosporales</taxon>
        <taxon>Peronosporaceae</taxon>
        <taxon>Phytophthora</taxon>
    </lineage>
</organism>